<reference evidence="2 3" key="1">
    <citation type="journal article" date="2015" name="Genome Announc.">
        <title>Expanding the biotechnology potential of lactobacilli through comparative genomics of 213 strains and associated genera.</title>
        <authorList>
            <person name="Sun Z."/>
            <person name="Harris H.M."/>
            <person name="McCann A."/>
            <person name="Guo C."/>
            <person name="Argimon S."/>
            <person name="Zhang W."/>
            <person name="Yang X."/>
            <person name="Jeffery I.B."/>
            <person name="Cooney J.C."/>
            <person name="Kagawa T.F."/>
            <person name="Liu W."/>
            <person name="Song Y."/>
            <person name="Salvetti E."/>
            <person name="Wrobel A."/>
            <person name="Rasinkangas P."/>
            <person name="Parkhill J."/>
            <person name="Rea M.C."/>
            <person name="O'Sullivan O."/>
            <person name="Ritari J."/>
            <person name="Douillard F.P."/>
            <person name="Paul Ross R."/>
            <person name="Yang R."/>
            <person name="Briner A.E."/>
            <person name="Felis G.E."/>
            <person name="de Vos W.M."/>
            <person name="Barrangou R."/>
            <person name="Klaenhammer T.R."/>
            <person name="Caufield P.W."/>
            <person name="Cui Y."/>
            <person name="Zhang H."/>
            <person name="O'Toole P.W."/>
        </authorList>
    </citation>
    <scope>NUCLEOTIDE SEQUENCE [LARGE SCALE GENOMIC DNA]</scope>
    <source>
        <strain evidence="2 3">DSM 21051</strain>
    </source>
</reference>
<keyword evidence="1" id="KW-1133">Transmembrane helix</keyword>
<sequence>MADNYLKKYFVFVPTFCLMILLIFQQERSFIVSWGKIVYQSSDSINTLTSIFAGIYFSLYTLLLAIPSFSVIKKLNRKNYKCLLITISVGLLTSLIYSLFQVLIAFLKADSLIYGFNFIVVIAFVLSVIQNIIFFGIILGKDLGNSYSQSNSDQLKEDIKYIKEWVHQQTEYQSK</sequence>
<organism evidence="2 3">
    <name type="scientific">Liquorilactobacillus aquaticus DSM 21051</name>
    <dbReference type="NCBI Taxonomy" id="1423725"/>
    <lineage>
        <taxon>Bacteria</taxon>
        <taxon>Bacillati</taxon>
        <taxon>Bacillota</taxon>
        <taxon>Bacilli</taxon>
        <taxon>Lactobacillales</taxon>
        <taxon>Lactobacillaceae</taxon>
        <taxon>Liquorilactobacillus</taxon>
    </lineage>
</organism>
<gene>
    <name evidence="2" type="ORF">FC19_GL001451</name>
</gene>
<feature type="transmembrane region" description="Helical" evidence="1">
    <location>
        <begin position="9"/>
        <end position="25"/>
    </location>
</feature>
<accession>A0A0R2CXI4</accession>
<evidence type="ECO:0000313" key="2">
    <source>
        <dbReference type="EMBL" id="KRM95970.1"/>
    </source>
</evidence>
<dbReference type="EMBL" id="AYZD01000018">
    <property type="protein sequence ID" value="KRM95970.1"/>
    <property type="molecule type" value="Genomic_DNA"/>
</dbReference>
<protein>
    <submittedName>
        <fullName evidence="2">Uncharacterized protein</fullName>
    </submittedName>
</protein>
<feature type="transmembrane region" description="Helical" evidence="1">
    <location>
        <begin position="83"/>
        <end position="107"/>
    </location>
</feature>
<proteinExistence type="predicted"/>
<dbReference type="Proteomes" id="UP000051015">
    <property type="component" value="Unassembled WGS sequence"/>
</dbReference>
<dbReference type="PATRIC" id="fig|1423725.3.peg.1492"/>
<keyword evidence="3" id="KW-1185">Reference proteome</keyword>
<comment type="caution">
    <text evidence="2">The sequence shown here is derived from an EMBL/GenBank/DDBJ whole genome shotgun (WGS) entry which is preliminary data.</text>
</comment>
<evidence type="ECO:0000256" key="1">
    <source>
        <dbReference type="SAM" id="Phobius"/>
    </source>
</evidence>
<dbReference type="STRING" id="1423725.FC19_GL001451"/>
<evidence type="ECO:0000313" key="3">
    <source>
        <dbReference type="Proteomes" id="UP000051015"/>
    </source>
</evidence>
<dbReference type="AlphaFoldDB" id="A0A0R2CXI4"/>
<keyword evidence="1" id="KW-0472">Membrane</keyword>
<keyword evidence="1" id="KW-0812">Transmembrane</keyword>
<feature type="transmembrane region" description="Helical" evidence="1">
    <location>
        <begin position="45"/>
        <end position="71"/>
    </location>
</feature>
<feature type="transmembrane region" description="Helical" evidence="1">
    <location>
        <begin position="113"/>
        <end position="139"/>
    </location>
</feature>
<name>A0A0R2CXI4_9LACO</name>